<dbReference type="InterPro" id="IPR057326">
    <property type="entry name" value="KR_dom"/>
</dbReference>
<keyword evidence="2" id="KW-0560">Oxidoreductase</keyword>
<dbReference type="SUPFAM" id="SSF51735">
    <property type="entry name" value="NAD(P)-binding Rossmann-fold domains"/>
    <property type="match status" value="1"/>
</dbReference>
<evidence type="ECO:0000256" key="2">
    <source>
        <dbReference type="ARBA" id="ARBA00023002"/>
    </source>
</evidence>
<dbReference type="PRINTS" id="PR00080">
    <property type="entry name" value="SDRFAMILY"/>
</dbReference>
<dbReference type="CDD" id="cd05233">
    <property type="entry name" value="SDR_c"/>
    <property type="match status" value="1"/>
</dbReference>
<comment type="similarity">
    <text evidence="1">Belongs to the short-chain dehydrogenases/reductases (SDR) family.</text>
</comment>
<accession>A0A372ZRN8</accession>
<name>A0A372ZRN8_9ACTN</name>
<dbReference type="Pfam" id="PF13561">
    <property type="entry name" value="adh_short_C2"/>
    <property type="match status" value="1"/>
</dbReference>
<evidence type="ECO:0000259" key="3">
    <source>
        <dbReference type="SMART" id="SM00822"/>
    </source>
</evidence>
<feature type="domain" description="Ketoreductase" evidence="3">
    <location>
        <begin position="11"/>
        <end position="189"/>
    </location>
</feature>
<dbReference type="PRINTS" id="PR00081">
    <property type="entry name" value="GDHRDH"/>
</dbReference>
<dbReference type="GO" id="GO:0016491">
    <property type="term" value="F:oxidoreductase activity"/>
    <property type="evidence" value="ECO:0007669"/>
    <property type="project" value="UniProtKB-KW"/>
</dbReference>
<dbReference type="NCBIfam" id="NF005559">
    <property type="entry name" value="PRK07231.1"/>
    <property type="match status" value="1"/>
</dbReference>
<protein>
    <submittedName>
        <fullName evidence="4">SDR family oxidoreductase</fullName>
    </submittedName>
</protein>
<dbReference type="Proteomes" id="UP000263377">
    <property type="component" value="Unassembled WGS sequence"/>
</dbReference>
<dbReference type="FunFam" id="3.40.50.720:FF:000084">
    <property type="entry name" value="Short-chain dehydrogenase reductase"/>
    <property type="match status" value="1"/>
</dbReference>
<dbReference type="InterPro" id="IPR002347">
    <property type="entry name" value="SDR_fam"/>
</dbReference>
<dbReference type="EMBL" id="QVIG01000001">
    <property type="protein sequence ID" value="RGD58431.1"/>
    <property type="molecule type" value="Genomic_DNA"/>
</dbReference>
<dbReference type="PANTHER" id="PTHR43669">
    <property type="entry name" value="5-KETO-D-GLUCONATE 5-REDUCTASE"/>
    <property type="match status" value="1"/>
</dbReference>
<organism evidence="4 5">
    <name type="scientific">Kitasatospora xanthocidica</name>
    <dbReference type="NCBI Taxonomy" id="83382"/>
    <lineage>
        <taxon>Bacteria</taxon>
        <taxon>Bacillati</taxon>
        <taxon>Actinomycetota</taxon>
        <taxon>Actinomycetes</taxon>
        <taxon>Kitasatosporales</taxon>
        <taxon>Streptomycetaceae</taxon>
        <taxon>Kitasatospora</taxon>
    </lineage>
</organism>
<evidence type="ECO:0000313" key="4">
    <source>
        <dbReference type="EMBL" id="RGD58431.1"/>
    </source>
</evidence>
<evidence type="ECO:0000313" key="5">
    <source>
        <dbReference type="Proteomes" id="UP000263377"/>
    </source>
</evidence>
<dbReference type="Gene3D" id="3.40.50.720">
    <property type="entry name" value="NAD(P)-binding Rossmann-like Domain"/>
    <property type="match status" value="1"/>
</dbReference>
<dbReference type="SMART" id="SM00822">
    <property type="entry name" value="PKS_KR"/>
    <property type="match status" value="1"/>
</dbReference>
<proteinExistence type="inferred from homology"/>
<keyword evidence="5" id="KW-1185">Reference proteome</keyword>
<evidence type="ECO:0000256" key="1">
    <source>
        <dbReference type="ARBA" id="ARBA00006484"/>
    </source>
</evidence>
<dbReference type="PANTHER" id="PTHR43669:SF3">
    <property type="entry name" value="ALCOHOL DEHYDROGENASE, PUTATIVE (AFU_ORTHOLOGUE AFUA_3G03445)-RELATED"/>
    <property type="match status" value="1"/>
</dbReference>
<comment type="caution">
    <text evidence="4">The sequence shown here is derived from an EMBL/GenBank/DDBJ whole genome shotgun (WGS) entry which is preliminary data.</text>
</comment>
<gene>
    <name evidence="4" type="ORF">DR950_12145</name>
</gene>
<dbReference type="PROSITE" id="PS00061">
    <property type="entry name" value="ADH_SHORT"/>
    <property type="match status" value="1"/>
</dbReference>
<dbReference type="InterPro" id="IPR036291">
    <property type="entry name" value="NAD(P)-bd_dom_sf"/>
</dbReference>
<dbReference type="InterPro" id="IPR020904">
    <property type="entry name" value="Sc_DH/Rdtase_CS"/>
</dbReference>
<reference evidence="4 5" key="1">
    <citation type="submission" date="2018-08" db="EMBL/GenBank/DDBJ databases">
        <title>Diversity &amp; Physiological Properties of Lignin-Decomposing Actinobacteria from Soil.</title>
        <authorList>
            <person name="Roh S.G."/>
            <person name="Kim S.B."/>
        </authorList>
    </citation>
    <scope>NUCLEOTIDE SEQUENCE [LARGE SCALE GENOMIC DNA]</scope>
    <source>
        <strain evidence="4 5">MMS17-GH009</strain>
    </source>
</reference>
<sequence length="259" mass="26657">MNNISSAPTAPAVLVTGGTSGMGFATARHLLGTGARVVVTGRDEDRLARAAARLDAGDRLLTVRADASVPADLARLADTVSERYGRLDGVFANAGVAGFQPVGEVAEAEFDRIVATNLKGVFFTVQHALPLLDAAGGGSVVLNASWTPHRGLPGAAVYAASKAAVLSLARTLASELAGRGIRVNSVSPGYIVTEMFHAAVPDPADHEPIRRHVPLGRLGTAEDVAETVAFLLSERSSYITGQDVVIDGGLVPAFPSLTG</sequence>
<dbReference type="AlphaFoldDB" id="A0A372ZRN8"/>
<dbReference type="RefSeq" id="WP_117487020.1">
    <property type="nucleotide sequence ID" value="NZ_QVIG01000001.1"/>
</dbReference>